<reference evidence="4" key="1">
    <citation type="journal article" date="2020" name="Stud. Mycol.">
        <title>101 Dothideomycetes genomes: a test case for predicting lifestyles and emergence of pathogens.</title>
        <authorList>
            <person name="Haridas S."/>
            <person name="Albert R."/>
            <person name="Binder M."/>
            <person name="Bloem J."/>
            <person name="Labutti K."/>
            <person name="Salamov A."/>
            <person name="Andreopoulos B."/>
            <person name="Baker S."/>
            <person name="Barry K."/>
            <person name="Bills G."/>
            <person name="Bluhm B."/>
            <person name="Cannon C."/>
            <person name="Castanera R."/>
            <person name="Culley D."/>
            <person name="Daum C."/>
            <person name="Ezra D."/>
            <person name="Gonzalez J."/>
            <person name="Henrissat B."/>
            <person name="Kuo A."/>
            <person name="Liang C."/>
            <person name="Lipzen A."/>
            <person name="Lutzoni F."/>
            <person name="Magnuson J."/>
            <person name="Mondo S."/>
            <person name="Nolan M."/>
            <person name="Ohm R."/>
            <person name="Pangilinan J."/>
            <person name="Park H.-J."/>
            <person name="Ramirez L."/>
            <person name="Alfaro M."/>
            <person name="Sun H."/>
            <person name="Tritt A."/>
            <person name="Yoshinaga Y."/>
            <person name="Zwiers L.-H."/>
            <person name="Turgeon B."/>
            <person name="Goodwin S."/>
            <person name="Spatafora J."/>
            <person name="Crous P."/>
            <person name="Grigoriev I."/>
        </authorList>
    </citation>
    <scope>NUCLEOTIDE SEQUENCE</scope>
    <source>
        <strain evidence="4">ATCC 36951</strain>
    </source>
</reference>
<evidence type="ECO:0000256" key="2">
    <source>
        <dbReference type="ARBA" id="ARBA00022857"/>
    </source>
</evidence>
<evidence type="ECO:0000313" key="5">
    <source>
        <dbReference type="Proteomes" id="UP000799537"/>
    </source>
</evidence>
<dbReference type="EMBL" id="ML993602">
    <property type="protein sequence ID" value="KAF2165018.1"/>
    <property type="molecule type" value="Genomic_DNA"/>
</dbReference>
<organism evidence="4 5">
    <name type="scientific">Zasmidium cellare ATCC 36951</name>
    <dbReference type="NCBI Taxonomy" id="1080233"/>
    <lineage>
        <taxon>Eukaryota</taxon>
        <taxon>Fungi</taxon>
        <taxon>Dikarya</taxon>
        <taxon>Ascomycota</taxon>
        <taxon>Pezizomycotina</taxon>
        <taxon>Dothideomycetes</taxon>
        <taxon>Dothideomycetidae</taxon>
        <taxon>Mycosphaerellales</taxon>
        <taxon>Mycosphaerellaceae</taxon>
        <taxon>Zasmidium</taxon>
    </lineage>
</organism>
<dbReference type="PANTHER" id="PTHR42748">
    <property type="entry name" value="NITROGEN METABOLITE REPRESSION PROTEIN NMRA FAMILY MEMBER"/>
    <property type="match status" value="1"/>
</dbReference>
<dbReference type="RefSeq" id="XP_033665907.1">
    <property type="nucleotide sequence ID" value="XM_033817510.1"/>
</dbReference>
<evidence type="ECO:0000313" key="4">
    <source>
        <dbReference type="EMBL" id="KAF2165018.1"/>
    </source>
</evidence>
<gene>
    <name evidence="4" type="ORF">M409DRAFT_67683</name>
</gene>
<dbReference type="PANTHER" id="PTHR42748:SF14">
    <property type="entry name" value="SNOAL-LIKE DOMAIN-CONTAINING PROTEIN"/>
    <property type="match status" value="1"/>
</dbReference>
<protein>
    <recommendedName>
        <fullName evidence="3">NmrA-like domain-containing protein</fullName>
    </recommendedName>
</protein>
<feature type="domain" description="NmrA-like" evidence="3">
    <location>
        <begin position="4"/>
        <end position="248"/>
    </location>
</feature>
<keyword evidence="2" id="KW-0521">NADP</keyword>
<dbReference type="GO" id="GO:0005634">
    <property type="term" value="C:nucleus"/>
    <property type="evidence" value="ECO:0007669"/>
    <property type="project" value="TreeGrafter"/>
</dbReference>
<dbReference type="OrthoDB" id="300709at2759"/>
<dbReference type="Proteomes" id="UP000799537">
    <property type="component" value="Unassembled WGS sequence"/>
</dbReference>
<comment type="similarity">
    <text evidence="1">Belongs to the NmrA-type oxidoreductase family.</text>
</comment>
<dbReference type="Pfam" id="PF05368">
    <property type="entry name" value="NmrA"/>
    <property type="match status" value="1"/>
</dbReference>
<evidence type="ECO:0000256" key="1">
    <source>
        <dbReference type="ARBA" id="ARBA00006328"/>
    </source>
</evidence>
<evidence type="ECO:0000259" key="3">
    <source>
        <dbReference type="Pfam" id="PF05368"/>
    </source>
</evidence>
<accession>A0A6A6CFT4</accession>
<dbReference type="Gene3D" id="3.40.50.720">
    <property type="entry name" value="NAD(P)-binding Rossmann-like Domain"/>
    <property type="match status" value="1"/>
</dbReference>
<dbReference type="AlphaFoldDB" id="A0A6A6CFT4"/>
<dbReference type="SUPFAM" id="SSF51735">
    <property type="entry name" value="NAD(P)-binding Rossmann-fold domains"/>
    <property type="match status" value="1"/>
</dbReference>
<name>A0A6A6CFT4_ZASCE</name>
<dbReference type="GeneID" id="54570782"/>
<proteinExistence type="inferred from homology"/>
<dbReference type="InterPro" id="IPR051164">
    <property type="entry name" value="NmrA-like_oxidored"/>
</dbReference>
<sequence length="343" mass="38740">MQISKVVIFGGTGAQAGPMVRALSKTKQFKVTVPTRDVNSSAAQALTELPNTTLLEATYTTEEGLRASFAGQDACYFIINSFDIREADEYFWTIRAYEIAAQSGLKLFVYSGAQNRLKDHGYDEKYRNSHNMVKGHLCDWLKNQDDKVLPFCVLYGGVYMQMLGSLLCPLKQDDIYVFAAPVHESSIIPLTPLENYGTTAAWIFQNPAKAKGRMIDAGAIPSTWPQIVDAFKKTTDKEARFLPVTQDQWFAGAVSKGIDPEAKLPRGVQQDDPATFTFRKTFGAWWNIWQDNTREYEHKIRSGEHAEPGVQGRIASLEEWMEKTEYQGEYKEPTKMRRDMATN</sequence>
<dbReference type="Gene3D" id="3.90.25.10">
    <property type="entry name" value="UDP-galactose 4-epimerase, domain 1"/>
    <property type="match status" value="1"/>
</dbReference>
<keyword evidence="5" id="KW-1185">Reference proteome</keyword>
<dbReference type="InterPro" id="IPR036291">
    <property type="entry name" value="NAD(P)-bd_dom_sf"/>
</dbReference>
<dbReference type="InterPro" id="IPR008030">
    <property type="entry name" value="NmrA-like"/>
</dbReference>